<name>A0A5D0QYZ8_9FLAO</name>
<dbReference type="Proteomes" id="UP000324358">
    <property type="component" value="Unassembled WGS sequence"/>
</dbReference>
<evidence type="ECO:0000313" key="3">
    <source>
        <dbReference type="Proteomes" id="UP000324358"/>
    </source>
</evidence>
<keyword evidence="1" id="KW-0812">Transmembrane</keyword>
<gene>
    <name evidence="2" type="ORF">ES675_07305</name>
</gene>
<protein>
    <submittedName>
        <fullName evidence="2">Uncharacterized protein</fullName>
    </submittedName>
</protein>
<comment type="caution">
    <text evidence="2">The sequence shown here is derived from an EMBL/GenBank/DDBJ whole genome shotgun (WGS) entry which is preliminary data.</text>
</comment>
<feature type="transmembrane region" description="Helical" evidence="1">
    <location>
        <begin position="112"/>
        <end position="130"/>
    </location>
</feature>
<dbReference type="AlphaFoldDB" id="A0A5D0QYZ8"/>
<dbReference type="EMBL" id="VSKL01000002">
    <property type="protein sequence ID" value="TYB73454.1"/>
    <property type="molecule type" value="Genomic_DNA"/>
</dbReference>
<evidence type="ECO:0000313" key="2">
    <source>
        <dbReference type="EMBL" id="TYB73454.1"/>
    </source>
</evidence>
<keyword evidence="1" id="KW-1133">Transmembrane helix</keyword>
<feature type="transmembrane region" description="Helical" evidence="1">
    <location>
        <begin position="12"/>
        <end position="33"/>
    </location>
</feature>
<organism evidence="2 3">
    <name type="scientific">Bizionia algoritergicola</name>
    <dbReference type="NCBI Taxonomy" id="291187"/>
    <lineage>
        <taxon>Bacteria</taxon>
        <taxon>Pseudomonadati</taxon>
        <taxon>Bacteroidota</taxon>
        <taxon>Flavobacteriia</taxon>
        <taxon>Flavobacteriales</taxon>
        <taxon>Flavobacteriaceae</taxon>
        <taxon>Bizionia</taxon>
    </lineage>
</organism>
<accession>A0A5D0QYZ8</accession>
<keyword evidence="1" id="KW-0472">Membrane</keyword>
<dbReference type="RefSeq" id="WP_066253879.1">
    <property type="nucleotide sequence ID" value="NZ_VSKL01000002.1"/>
</dbReference>
<keyword evidence="3" id="KW-1185">Reference proteome</keyword>
<feature type="transmembrane region" description="Helical" evidence="1">
    <location>
        <begin position="79"/>
        <end position="100"/>
    </location>
</feature>
<proteinExistence type="predicted"/>
<sequence>MIKISNKITVTLVIFCFSLALIFSFISVLNFNNISFYSYFYKTFLVLTLVGVFINNLIQSEDTNYEASNMFVRFFSSPAITFSGMLLVVLGFTFLILNLIKNGLYEGRLNLYYQIMSMLLLLAAFIIFVYDHVNMLNKKRN</sequence>
<reference evidence="2 3" key="1">
    <citation type="submission" date="2019-08" db="EMBL/GenBank/DDBJ databases">
        <title>Genomes of Antarctic Bizionia species.</title>
        <authorList>
            <person name="Bowman J.P."/>
        </authorList>
    </citation>
    <scope>NUCLEOTIDE SEQUENCE [LARGE SCALE GENOMIC DNA]</scope>
    <source>
        <strain evidence="2 3">APA-1</strain>
    </source>
</reference>
<evidence type="ECO:0000256" key="1">
    <source>
        <dbReference type="SAM" id="Phobius"/>
    </source>
</evidence>
<feature type="transmembrane region" description="Helical" evidence="1">
    <location>
        <begin position="39"/>
        <end position="58"/>
    </location>
</feature>